<dbReference type="PANTHER" id="PTHR14499:SF138">
    <property type="entry name" value="BTB DOMAIN-CONTAINING PROTEIN"/>
    <property type="match status" value="1"/>
</dbReference>
<dbReference type="Pfam" id="PF02214">
    <property type="entry name" value="BTB_2"/>
    <property type="match status" value="1"/>
</dbReference>
<proteinExistence type="predicted"/>
<reference evidence="2" key="1">
    <citation type="journal article" date="2020" name="J. Eukaryot. Microbiol.">
        <title>De novo Sequencing, Assembly and Annotation of the Transcriptome for the Free-Living Testate Amoeba Arcella intermedia.</title>
        <authorList>
            <person name="Ribeiro G.M."/>
            <person name="Porfirio-Sousa A.L."/>
            <person name="Maurer-Alcala X.X."/>
            <person name="Katz L.A."/>
            <person name="Lahr D.J.G."/>
        </authorList>
    </citation>
    <scope>NUCLEOTIDE SEQUENCE</scope>
</reference>
<dbReference type="EMBL" id="GIBP01006790">
    <property type="protein sequence ID" value="NDV35759.1"/>
    <property type="molecule type" value="Transcribed_RNA"/>
</dbReference>
<dbReference type="InterPro" id="IPR011333">
    <property type="entry name" value="SKP1/BTB/POZ_sf"/>
</dbReference>
<sequence length="238" mass="27911">MNVGGTIFETFPSTLAKYPNTLLGALVHPRNTDLRHFDNDQIFFDRDPRTFEVILNFYRTGKLMPTKWTPMELLREELRFFSIDTSNGEFFAGAQSFSDRCRISMEMVNLNYKSSILDASVYRKISRQKLISEHHVTLGKILDYFFKKIEKSSNQGHNSCEVNFFSPLHYTENTERSVFNVISKNEIRELIVDMLKDRNFTVEESSEYSKTKATNIIGLHDQVTHYHDPKFFSFTVKW</sequence>
<dbReference type="PANTHER" id="PTHR14499">
    <property type="entry name" value="POTASSIUM CHANNEL TETRAMERIZATION DOMAIN-CONTAINING"/>
    <property type="match status" value="1"/>
</dbReference>
<name>A0A6B2LFB6_9EUKA</name>
<organism evidence="2">
    <name type="scientific">Arcella intermedia</name>
    <dbReference type="NCBI Taxonomy" id="1963864"/>
    <lineage>
        <taxon>Eukaryota</taxon>
        <taxon>Amoebozoa</taxon>
        <taxon>Tubulinea</taxon>
        <taxon>Elardia</taxon>
        <taxon>Arcellinida</taxon>
        <taxon>Sphaerothecina</taxon>
        <taxon>Arcellidae</taxon>
        <taxon>Arcella</taxon>
    </lineage>
</organism>
<dbReference type="InterPro" id="IPR003131">
    <property type="entry name" value="T1-type_BTB"/>
</dbReference>
<dbReference type="SUPFAM" id="SSF54695">
    <property type="entry name" value="POZ domain"/>
    <property type="match status" value="1"/>
</dbReference>
<dbReference type="GO" id="GO:0051260">
    <property type="term" value="P:protein homooligomerization"/>
    <property type="evidence" value="ECO:0007669"/>
    <property type="project" value="InterPro"/>
</dbReference>
<dbReference type="AlphaFoldDB" id="A0A6B2LFB6"/>
<protein>
    <recommendedName>
        <fullName evidence="1">Potassium channel tetramerisation-type BTB domain-containing protein</fullName>
    </recommendedName>
</protein>
<evidence type="ECO:0000313" key="2">
    <source>
        <dbReference type="EMBL" id="NDV35759.1"/>
    </source>
</evidence>
<dbReference type="Gene3D" id="3.30.710.10">
    <property type="entry name" value="Potassium Channel Kv1.1, Chain A"/>
    <property type="match status" value="1"/>
</dbReference>
<accession>A0A6B2LFB6</accession>
<feature type="domain" description="Potassium channel tetramerisation-type BTB" evidence="1">
    <location>
        <begin position="1"/>
        <end position="86"/>
    </location>
</feature>
<evidence type="ECO:0000259" key="1">
    <source>
        <dbReference type="Pfam" id="PF02214"/>
    </source>
</evidence>